<evidence type="ECO:0000256" key="1">
    <source>
        <dbReference type="SAM" id="Phobius"/>
    </source>
</evidence>
<gene>
    <name evidence="2" type="ORF">JF888_08030</name>
</gene>
<organism evidence="2 3">
    <name type="scientific">Candidatus Dormiibacter inghamiae</name>
    <dbReference type="NCBI Taxonomy" id="3127013"/>
    <lineage>
        <taxon>Bacteria</taxon>
        <taxon>Bacillati</taxon>
        <taxon>Candidatus Dormiibacterota</taxon>
        <taxon>Candidatus Dormibacteria</taxon>
        <taxon>Candidatus Dormibacterales</taxon>
        <taxon>Candidatus Dormibacteraceae</taxon>
        <taxon>Candidatus Dormiibacter</taxon>
    </lineage>
</organism>
<evidence type="ECO:0000313" key="2">
    <source>
        <dbReference type="EMBL" id="MBJ7603120.1"/>
    </source>
</evidence>
<feature type="transmembrane region" description="Helical" evidence="1">
    <location>
        <begin position="44"/>
        <end position="68"/>
    </location>
</feature>
<feature type="transmembrane region" description="Helical" evidence="1">
    <location>
        <begin position="6"/>
        <end position="24"/>
    </location>
</feature>
<reference evidence="2 3" key="1">
    <citation type="submission" date="2020-10" db="EMBL/GenBank/DDBJ databases">
        <title>Ca. Dormibacterota MAGs.</title>
        <authorList>
            <person name="Montgomery K."/>
        </authorList>
    </citation>
    <scope>NUCLEOTIDE SEQUENCE [LARGE SCALE GENOMIC DNA]</scope>
    <source>
        <strain evidence="2">SC8811_S16_3</strain>
    </source>
</reference>
<keyword evidence="1" id="KW-0472">Membrane</keyword>
<sequence>MTINLSPTEIIAAIGVLLALVMVWRSGTRRARRAADAAHAASRLASLAGQVFITAGVIVGVQWVAMTYAANTTLFWVALAVPALITAYVVTRALAVTSLDVTYRRGGRR</sequence>
<name>A0A934KJC1_9BACT</name>
<dbReference type="RefSeq" id="WP_338178579.1">
    <property type="nucleotide sequence ID" value="NZ_JAEKNQ010000032.1"/>
</dbReference>
<accession>A0A934KJC1</accession>
<keyword evidence="1" id="KW-0812">Transmembrane</keyword>
<proteinExistence type="predicted"/>
<feature type="transmembrane region" description="Helical" evidence="1">
    <location>
        <begin position="74"/>
        <end position="99"/>
    </location>
</feature>
<dbReference type="EMBL" id="JAEKNQ010000032">
    <property type="protein sequence ID" value="MBJ7603120.1"/>
    <property type="molecule type" value="Genomic_DNA"/>
</dbReference>
<dbReference type="AlphaFoldDB" id="A0A934KJC1"/>
<evidence type="ECO:0000313" key="3">
    <source>
        <dbReference type="Proteomes" id="UP000620075"/>
    </source>
</evidence>
<comment type="caution">
    <text evidence="2">The sequence shown here is derived from an EMBL/GenBank/DDBJ whole genome shotgun (WGS) entry which is preliminary data.</text>
</comment>
<dbReference type="Proteomes" id="UP000620075">
    <property type="component" value="Unassembled WGS sequence"/>
</dbReference>
<protein>
    <submittedName>
        <fullName evidence="2">Uncharacterized protein</fullName>
    </submittedName>
</protein>
<keyword evidence="1" id="KW-1133">Transmembrane helix</keyword>